<dbReference type="AlphaFoldDB" id="A0A1W6QY35"/>
<evidence type="ECO:0000313" key="1">
    <source>
        <dbReference type="EMBL" id="ARO46308.1"/>
    </source>
</evidence>
<accession>A0A1W6QY35</accession>
<name>A0A1W6QY35_ENTFL</name>
<dbReference type="NCBIfam" id="NF041439">
    <property type="entry name" value="TraE_Enteroc"/>
    <property type="match status" value="1"/>
</dbReference>
<reference evidence="1" key="1">
    <citation type="submission" date="2016-12" db="EMBL/GenBank/DDBJ databases">
        <title>Characterization of a Plasmid Isolated from Enterococcus faecalis found in the Fecal Material of a Blue Whale.</title>
        <authorList>
            <person name="McLaughlin R."/>
        </authorList>
    </citation>
    <scope>NUCLEOTIDE SEQUENCE</scope>
    <source>
        <strain evidence="1">3</strain>
        <plasmid evidence="1">pGTC3</plasmid>
    </source>
</reference>
<organism evidence="1">
    <name type="scientific">Enterococcus faecalis</name>
    <name type="common">Streptococcus faecalis</name>
    <dbReference type="NCBI Taxonomy" id="1351"/>
    <lineage>
        <taxon>Bacteria</taxon>
        <taxon>Bacillati</taxon>
        <taxon>Bacillota</taxon>
        <taxon>Bacilli</taxon>
        <taxon>Lactobacillales</taxon>
        <taxon>Enterococcaceae</taxon>
        <taxon>Enterococcus</taxon>
    </lineage>
</organism>
<sequence>MIKVLRKEDIGYYGARVTTFSSREKRQLRNIRSETHKSSKNYRIDGLEAIEVEHYFEGTKKKVRERARILLKDVYPEIKHVYDHNGILIGRRIQRGAPLKPTGKGMSKFLRYEN</sequence>
<proteinExistence type="predicted"/>
<dbReference type="RefSeq" id="WP_016632438.1">
    <property type="nucleotide sequence ID" value="NZ_KY303941.1"/>
</dbReference>
<keyword evidence="1" id="KW-0614">Plasmid</keyword>
<dbReference type="EMBL" id="KY303941">
    <property type="protein sequence ID" value="ARO46308.1"/>
    <property type="molecule type" value="Genomic_DNA"/>
</dbReference>
<geneLocation type="plasmid" evidence="1">
    <name>pGTC3</name>
</geneLocation>
<protein>
    <submittedName>
        <fullName evidence="1">Uncharacterized protein</fullName>
    </submittedName>
</protein>